<dbReference type="InterPro" id="IPR029052">
    <property type="entry name" value="Metallo-depent_PP-like"/>
</dbReference>
<reference evidence="2" key="1">
    <citation type="submission" date="2016-12" db="EMBL/GenBank/DDBJ databases">
        <title>Comparative genomic analysis reveals the diversity, evolution, and environmental adaptation strategies of the genus Vibrio.</title>
        <authorList>
            <person name="Lin H."/>
            <person name="Wang X."/>
            <person name="Zhang X.-H."/>
        </authorList>
    </citation>
    <scope>NUCLEOTIDE SEQUENCE [LARGE SCALE GENOMIC DNA]</scope>
    <source>
        <strain evidence="2">QT6D1</strain>
    </source>
</reference>
<dbReference type="SUPFAM" id="SSF56300">
    <property type="entry name" value="Metallo-dependent phosphatases"/>
    <property type="match status" value="1"/>
</dbReference>
<dbReference type="Gene3D" id="3.60.21.70">
    <property type="entry name" value="PhoD-like phosphatase"/>
    <property type="match status" value="1"/>
</dbReference>
<dbReference type="InterPro" id="IPR018946">
    <property type="entry name" value="PhoD-like_MPP"/>
</dbReference>
<dbReference type="AlphaFoldDB" id="A0AAN1KNY4"/>
<dbReference type="Proteomes" id="UP000197092">
    <property type="component" value="Chromosome 1"/>
</dbReference>
<dbReference type="RefSeq" id="WP_088877308.1">
    <property type="nucleotide sequence ID" value="NZ_CP018308.1"/>
</dbReference>
<accession>A0AAN1KNY4</accession>
<gene>
    <name evidence="1" type="ORF">BSZ05_14475</name>
</gene>
<dbReference type="PANTHER" id="PTHR37031">
    <property type="entry name" value="METALLOPHOSPHATASE BINDING DOMAIN PROTEIN"/>
    <property type="match status" value="1"/>
</dbReference>
<sequence length="640" mass="73164">MKKLNPVLAGPILRRTNPQHITLWLATSLCPSNLQLAINNDDVISYSDFDTEQVYKISNKLWIIQFHTNLLTPQNGHLGYNVVWRESKSSALNDNMFYSTSSWIDIILSDKSDHILHGSCRNPHHHSDDSLLQVDTLLDQLATSTKDNDRPDLLLLTGDQIYADHVAGPMLVAIHKVIKLLELPSESFIGAPVGDADELYRCTSALYSRDKILPQYQDETHRLKRLINQSDTPIFSSRECENHLISFSEFLAMYILNWSPELWDAIQFDQLRPNDDSESQPLLEKDQPLWSKEKAELDKFVAGLPQVRRVMAHVPSYMIFDDHDVTDDWNLTVGWEKAAYDNAFSKRIIGNALLSYLLCQAWGNTPVQMKSDWRNSLVGLFSYANANKIIAQNQHDDLITQLLRYEKWHFSLDSSPKVVVLDTRTRRWRSESNLNKPSGLMDWEAMVEFQQELIGLDSVVVVSPAPMFGVKFIETLQSMATKMGNPLIIDAENWMAHPGSANTLLSIFTHTKTPKNFVILSGDVHYSFVYDVKLRYKQTDSHIYQITCSGIKNEFPEPLLTICDTLDKWLYSPRSPLNLFTKRKRLKIFKRKPEPSHHNRLVNKSGIGKVRLDNEGKPIEISVLHGDGTKTTFPETNSES</sequence>
<dbReference type="EMBL" id="CP018308">
    <property type="protein sequence ID" value="ASI90897.1"/>
    <property type="molecule type" value="Genomic_DNA"/>
</dbReference>
<dbReference type="InterPro" id="IPR038607">
    <property type="entry name" value="PhoD-like_sf"/>
</dbReference>
<organism evidence="1 2">
    <name type="scientific">Vibrio mediterranei</name>
    <dbReference type="NCBI Taxonomy" id="689"/>
    <lineage>
        <taxon>Bacteria</taxon>
        <taxon>Pseudomonadati</taxon>
        <taxon>Pseudomonadota</taxon>
        <taxon>Gammaproteobacteria</taxon>
        <taxon>Vibrionales</taxon>
        <taxon>Vibrionaceae</taxon>
        <taxon>Vibrio</taxon>
    </lineage>
</organism>
<dbReference type="KEGG" id="vsh:BSZ05_14475"/>
<name>A0AAN1KNY4_9VIBR</name>
<proteinExistence type="predicted"/>
<evidence type="ECO:0008006" key="3">
    <source>
        <dbReference type="Google" id="ProtNLM"/>
    </source>
</evidence>
<evidence type="ECO:0000313" key="2">
    <source>
        <dbReference type="Proteomes" id="UP000197092"/>
    </source>
</evidence>
<dbReference type="PANTHER" id="PTHR37031:SF2">
    <property type="entry name" value="PHOD-LIKE PHOSPHATASE METALLOPHOSPHATASE DOMAIN-CONTAINING PROTEIN"/>
    <property type="match status" value="1"/>
</dbReference>
<dbReference type="CDD" id="cd07389">
    <property type="entry name" value="MPP_PhoD"/>
    <property type="match status" value="1"/>
</dbReference>
<evidence type="ECO:0000313" key="1">
    <source>
        <dbReference type="EMBL" id="ASI90897.1"/>
    </source>
</evidence>
<protein>
    <recommendedName>
        <fullName evidence="3">Alkaline phosphatase family protein</fullName>
    </recommendedName>
</protein>